<dbReference type="EMBL" id="RWJF01000001">
    <property type="protein sequence ID" value="RST31566.1"/>
    <property type="molecule type" value="Genomic_DNA"/>
</dbReference>
<organism evidence="2 3">
    <name type="scientific">Sphingomonas ginkgonis</name>
    <dbReference type="NCBI Taxonomy" id="2315330"/>
    <lineage>
        <taxon>Bacteria</taxon>
        <taxon>Pseudomonadati</taxon>
        <taxon>Pseudomonadota</taxon>
        <taxon>Alphaproteobacteria</taxon>
        <taxon>Sphingomonadales</taxon>
        <taxon>Sphingomonadaceae</taxon>
        <taxon>Sphingomonas</taxon>
    </lineage>
</organism>
<protein>
    <recommendedName>
        <fullName evidence="4">Flagellar FliJ protein</fullName>
    </recommendedName>
</protein>
<sequence length="140" mass="15517">MSRLSQRCARVLRVRAVEHRVATVRQLAAERRIAELLGVARRLEDLRAGLDPVVGTSSGQSLRAMAEMKARLVRAERELSHPIRDAEAHHEQAAAARLAARTREDGAERLRDKAAAGEESAAALRADADRPARFVKRRRA</sequence>
<feature type="compositionally biased region" description="Basic and acidic residues" evidence="1">
    <location>
        <begin position="83"/>
        <end position="92"/>
    </location>
</feature>
<evidence type="ECO:0000313" key="3">
    <source>
        <dbReference type="Proteomes" id="UP000274661"/>
    </source>
</evidence>
<accession>A0A429VCG1</accession>
<feature type="region of interest" description="Disordered" evidence="1">
    <location>
        <begin position="83"/>
        <end position="140"/>
    </location>
</feature>
<dbReference type="RefSeq" id="WP_126719415.1">
    <property type="nucleotide sequence ID" value="NZ_RWJF01000001.1"/>
</dbReference>
<evidence type="ECO:0008006" key="4">
    <source>
        <dbReference type="Google" id="ProtNLM"/>
    </source>
</evidence>
<dbReference type="OrthoDB" id="7596720at2"/>
<dbReference type="Proteomes" id="UP000274661">
    <property type="component" value="Unassembled WGS sequence"/>
</dbReference>
<dbReference type="AlphaFoldDB" id="A0A429VCG1"/>
<gene>
    <name evidence="2" type="ORF">HMF7854_12495</name>
</gene>
<comment type="caution">
    <text evidence="2">The sequence shown here is derived from an EMBL/GenBank/DDBJ whole genome shotgun (WGS) entry which is preliminary data.</text>
</comment>
<reference evidence="2 3" key="1">
    <citation type="submission" date="2018-12" db="EMBL/GenBank/DDBJ databases">
        <title>Sphingomonas sp. HMF7854 Genome sequencing and assembly.</title>
        <authorList>
            <person name="Cha I."/>
            <person name="Kang H."/>
            <person name="Kim H."/>
            <person name="Kang J."/>
            <person name="Joh K."/>
        </authorList>
    </citation>
    <scope>NUCLEOTIDE SEQUENCE [LARGE SCALE GENOMIC DNA]</scope>
    <source>
        <strain evidence="2 3">HMF7854</strain>
    </source>
</reference>
<proteinExistence type="predicted"/>
<name>A0A429VCG1_9SPHN</name>
<evidence type="ECO:0000256" key="1">
    <source>
        <dbReference type="SAM" id="MobiDB-lite"/>
    </source>
</evidence>
<evidence type="ECO:0000313" key="2">
    <source>
        <dbReference type="EMBL" id="RST31566.1"/>
    </source>
</evidence>
<keyword evidence="3" id="KW-1185">Reference proteome</keyword>
<feature type="compositionally biased region" description="Basic and acidic residues" evidence="1">
    <location>
        <begin position="101"/>
        <end position="116"/>
    </location>
</feature>